<comment type="caution">
    <text evidence="1">The sequence shown here is derived from an EMBL/GenBank/DDBJ whole genome shotgun (WGS) entry which is preliminary data.</text>
</comment>
<gene>
    <name evidence="1" type="ORF">ACFOEI_06020</name>
</gene>
<name>A0ABV7M033_9GAMM</name>
<keyword evidence="2" id="KW-1185">Reference proteome</keyword>
<dbReference type="EMBL" id="JBHRUH010000011">
    <property type="protein sequence ID" value="MFC3291618.1"/>
    <property type="molecule type" value="Genomic_DNA"/>
</dbReference>
<dbReference type="RefSeq" id="WP_019018962.1">
    <property type="nucleotide sequence ID" value="NZ_BMXD01000005.1"/>
</dbReference>
<protein>
    <submittedName>
        <fullName evidence="1">Uncharacterized protein</fullName>
    </submittedName>
</protein>
<dbReference type="Proteomes" id="UP001595640">
    <property type="component" value="Unassembled WGS sequence"/>
</dbReference>
<accession>A0ABV7M033</accession>
<organism evidence="1 2">
    <name type="scientific">Modicisalibacter luteus</name>
    <dbReference type="NCBI Taxonomy" id="453962"/>
    <lineage>
        <taxon>Bacteria</taxon>
        <taxon>Pseudomonadati</taxon>
        <taxon>Pseudomonadota</taxon>
        <taxon>Gammaproteobacteria</taxon>
        <taxon>Oceanospirillales</taxon>
        <taxon>Halomonadaceae</taxon>
        <taxon>Modicisalibacter</taxon>
    </lineage>
</organism>
<sequence length="83" mass="9003">MIEAFEFSAMDRSGEAATLIAFVQFGADATPVNGEADFLLGPIELFTSDGRVVKYDHGQLVSLDDSDTFTPKDDTILDLLAMQ</sequence>
<evidence type="ECO:0000313" key="2">
    <source>
        <dbReference type="Proteomes" id="UP001595640"/>
    </source>
</evidence>
<reference evidence="2" key="1">
    <citation type="journal article" date="2019" name="Int. J. Syst. Evol. Microbiol.">
        <title>The Global Catalogue of Microorganisms (GCM) 10K type strain sequencing project: providing services to taxonomists for standard genome sequencing and annotation.</title>
        <authorList>
            <consortium name="The Broad Institute Genomics Platform"/>
            <consortium name="The Broad Institute Genome Sequencing Center for Infectious Disease"/>
            <person name="Wu L."/>
            <person name="Ma J."/>
        </authorList>
    </citation>
    <scope>NUCLEOTIDE SEQUENCE [LARGE SCALE GENOMIC DNA]</scope>
    <source>
        <strain evidence="2">KCTC 12847</strain>
    </source>
</reference>
<evidence type="ECO:0000313" key="1">
    <source>
        <dbReference type="EMBL" id="MFC3291618.1"/>
    </source>
</evidence>
<proteinExistence type="predicted"/>